<dbReference type="Proteomes" id="UP000076128">
    <property type="component" value="Chromosome"/>
</dbReference>
<keyword evidence="1" id="KW-1133">Transmembrane helix</keyword>
<proteinExistence type="predicted"/>
<feature type="transmembrane region" description="Helical" evidence="1">
    <location>
        <begin position="35"/>
        <end position="53"/>
    </location>
</feature>
<protein>
    <submittedName>
        <fullName evidence="2">Uncharacterized protein</fullName>
    </submittedName>
</protein>
<evidence type="ECO:0000256" key="1">
    <source>
        <dbReference type="SAM" id="Phobius"/>
    </source>
</evidence>
<dbReference type="AlphaFoldDB" id="A0A159Z1U8"/>
<name>A0A159Z1U8_9RHOB</name>
<dbReference type="STRING" id="1335048.AKL17_0694"/>
<evidence type="ECO:0000313" key="3">
    <source>
        <dbReference type="Proteomes" id="UP000076128"/>
    </source>
</evidence>
<dbReference type="EMBL" id="CP012661">
    <property type="protein sequence ID" value="AMY67954.1"/>
    <property type="molecule type" value="Genomic_DNA"/>
</dbReference>
<sequence length="119" mass="12723">MTPQIVQDLHKTQIVQDLHPPRLPLDYVQLGAGEVLAALGLGLLAALALMALLRPALHRRRRPAEALEAALAALRPLPPQDRLLAQAALLARYGGTVPEGLRPALYAGAPVPKAPSWSR</sequence>
<keyword evidence="3" id="KW-1185">Reference proteome</keyword>
<evidence type="ECO:0000313" key="2">
    <source>
        <dbReference type="EMBL" id="AMY67954.1"/>
    </source>
</evidence>
<organism evidence="2 3">
    <name type="scientific">Frigidibacter mobilis</name>
    <dbReference type="NCBI Taxonomy" id="1335048"/>
    <lineage>
        <taxon>Bacteria</taxon>
        <taxon>Pseudomonadati</taxon>
        <taxon>Pseudomonadota</taxon>
        <taxon>Alphaproteobacteria</taxon>
        <taxon>Rhodobacterales</taxon>
        <taxon>Paracoccaceae</taxon>
        <taxon>Frigidibacter</taxon>
    </lineage>
</organism>
<reference evidence="2 3" key="1">
    <citation type="submission" date="2015-09" db="EMBL/GenBank/DDBJ databases">
        <title>Complete genome sequence of Defluviimonas alba cai42t isolated from an oilfield in Xinjiang.</title>
        <authorList>
            <person name="Geng S."/>
            <person name="Pan X."/>
            <person name="Wu X."/>
        </authorList>
    </citation>
    <scope>NUCLEOTIDE SEQUENCE [LARGE SCALE GENOMIC DNA]</scope>
    <source>
        <strain evidence="3">cai42</strain>
    </source>
</reference>
<gene>
    <name evidence="2" type="ORF">AKL17_0694</name>
</gene>
<keyword evidence="1" id="KW-0812">Transmembrane</keyword>
<dbReference type="KEGG" id="daa:AKL17_0694"/>
<accession>A0A159Z1U8</accession>
<keyword evidence="1" id="KW-0472">Membrane</keyword>
<dbReference type="RefSeq" id="WP_236938016.1">
    <property type="nucleotide sequence ID" value="NZ_CP012661.1"/>
</dbReference>